<evidence type="ECO:0000256" key="3">
    <source>
        <dbReference type="ARBA" id="ARBA00022490"/>
    </source>
</evidence>
<dbReference type="InterPro" id="IPR043129">
    <property type="entry name" value="ATPase_NBD"/>
</dbReference>
<keyword evidence="5" id="KW-0067">ATP-binding</keyword>
<dbReference type="GO" id="GO:0005524">
    <property type="term" value="F:ATP binding"/>
    <property type="evidence" value="ECO:0007669"/>
    <property type="project" value="UniProtKB-KW"/>
</dbReference>
<keyword evidence="4" id="KW-0547">Nucleotide-binding</keyword>
<dbReference type="InterPro" id="IPR004000">
    <property type="entry name" value="Actin"/>
</dbReference>
<dbReference type="InterPro" id="IPR004001">
    <property type="entry name" value="Actin_CS"/>
</dbReference>
<evidence type="ECO:0000313" key="7">
    <source>
        <dbReference type="EMBL" id="KAJ5066495.1"/>
    </source>
</evidence>
<evidence type="ECO:0000256" key="4">
    <source>
        <dbReference type="ARBA" id="ARBA00022741"/>
    </source>
</evidence>
<dbReference type="PROSITE" id="PS00406">
    <property type="entry name" value="ACTINS_1"/>
    <property type="match status" value="1"/>
</dbReference>
<protein>
    <submittedName>
        <fullName evidence="7">Actin alpha skeletal muscle</fullName>
    </submittedName>
</protein>
<dbReference type="Gene3D" id="2.30.36.70">
    <property type="entry name" value="Actin, Chain A, domain 2"/>
    <property type="match status" value="1"/>
</dbReference>
<dbReference type="OrthoDB" id="5132116at2759"/>
<dbReference type="Pfam" id="PF00022">
    <property type="entry name" value="Actin"/>
    <property type="match status" value="1"/>
</dbReference>
<dbReference type="OMA" id="NIDATNC"/>
<gene>
    <name evidence="7" type="ORF">M0811_13521</name>
</gene>
<dbReference type="AlphaFoldDB" id="A0A9Q0L6V5"/>
<keyword evidence="6" id="KW-0206">Cytoskeleton</keyword>
<dbReference type="EMBL" id="JAPDFW010000141">
    <property type="protein sequence ID" value="KAJ5066495.1"/>
    <property type="molecule type" value="Genomic_DNA"/>
</dbReference>
<dbReference type="PRINTS" id="PR00190">
    <property type="entry name" value="ACTIN"/>
</dbReference>
<evidence type="ECO:0000256" key="2">
    <source>
        <dbReference type="ARBA" id="ARBA00006752"/>
    </source>
</evidence>
<evidence type="ECO:0000256" key="5">
    <source>
        <dbReference type="ARBA" id="ARBA00022840"/>
    </source>
</evidence>
<dbReference type="FunFam" id="3.30.420.40:FF:000148">
    <property type="entry name" value="Actin, alpha skeletal muscle"/>
    <property type="match status" value="1"/>
</dbReference>
<organism evidence="7 8">
    <name type="scientific">Anaeramoeba ignava</name>
    <name type="common">Anaerobic marine amoeba</name>
    <dbReference type="NCBI Taxonomy" id="1746090"/>
    <lineage>
        <taxon>Eukaryota</taxon>
        <taxon>Metamonada</taxon>
        <taxon>Anaeramoebidae</taxon>
        <taxon>Anaeramoeba</taxon>
    </lineage>
</organism>
<reference evidence="7" key="1">
    <citation type="submission" date="2022-10" db="EMBL/GenBank/DDBJ databases">
        <title>Novel sulphate-reducing endosymbionts in the free-living metamonad Anaeramoeba.</title>
        <authorList>
            <person name="Jerlstrom-Hultqvist J."/>
            <person name="Cepicka I."/>
            <person name="Gallot-Lavallee L."/>
            <person name="Salas-Leiva D."/>
            <person name="Curtis B.A."/>
            <person name="Zahonova K."/>
            <person name="Pipaliya S."/>
            <person name="Dacks J."/>
            <person name="Roger A.J."/>
        </authorList>
    </citation>
    <scope>NUCLEOTIDE SEQUENCE</scope>
    <source>
        <strain evidence="7">BMAN</strain>
    </source>
</reference>
<comment type="subcellular location">
    <subcellularLocation>
        <location evidence="1">Cytoplasm</location>
        <location evidence="1">Cytoskeleton</location>
    </subcellularLocation>
</comment>
<dbReference type="Gene3D" id="3.30.420.40">
    <property type="match status" value="1"/>
</dbReference>
<accession>A0A9Q0L6V5</accession>
<proteinExistence type="inferred from homology"/>
<dbReference type="SUPFAM" id="SSF53067">
    <property type="entry name" value="Actin-like ATPase domain"/>
    <property type="match status" value="1"/>
</dbReference>
<comment type="caution">
    <text evidence="7">The sequence shown here is derived from an EMBL/GenBank/DDBJ whole genome shotgun (WGS) entry which is preliminary data.</text>
</comment>
<evidence type="ECO:0000256" key="6">
    <source>
        <dbReference type="ARBA" id="ARBA00023212"/>
    </source>
</evidence>
<dbReference type="PANTHER" id="PTHR11937">
    <property type="entry name" value="ACTIN"/>
    <property type="match status" value="1"/>
</dbReference>
<dbReference type="FunFam" id="2.30.36.70:FF:000001">
    <property type="entry name" value="Actin, alpha skeletal muscle"/>
    <property type="match status" value="1"/>
</dbReference>
<name>A0A9Q0L6V5_ANAIG</name>
<sequence length="149" mass="17099">MIIFHNSIKEDSINYKKNPYFDSEKKKDDDYEDYQVVPIVIENGSFYIKAGFGGDDAPRAVFPTIVGRPKNPQIMVGMGPKDVYVGDEAQSKRGILKLNYPIQNGIIINWDDMEKIYHHTFYNELSVAPEEHPVLLTYSPLTSKKIKKK</sequence>
<comment type="similarity">
    <text evidence="2">Belongs to the actin family.</text>
</comment>
<keyword evidence="3" id="KW-0963">Cytoplasm</keyword>
<dbReference type="GO" id="GO:0005856">
    <property type="term" value="C:cytoskeleton"/>
    <property type="evidence" value="ECO:0007669"/>
    <property type="project" value="UniProtKB-SubCell"/>
</dbReference>
<keyword evidence="8" id="KW-1185">Reference proteome</keyword>
<evidence type="ECO:0000313" key="8">
    <source>
        <dbReference type="Proteomes" id="UP001149090"/>
    </source>
</evidence>
<evidence type="ECO:0000256" key="1">
    <source>
        <dbReference type="ARBA" id="ARBA00004245"/>
    </source>
</evidence>
<dbReference type="Proteomes" id="UP001149090">
    <property type="component" value="Unassembled WGS sequence"/>
</dbReference>